<evidence type="ECO:0000313" key="1">
    <source>
        <dbReference type="EMBL" id="SFK80116.1"/>
    </source>
</evidence>
<organism evidence="1 2">
    <name type="scientific">Pseudovibrio ascidiaceicola</name>
    <dbReference type="NCBI Taxonomy" id="285279"/>
    <lineage>
        <taxon>Bacteria</taxon>
        <taxon>Pseudomonadati</taxon>
        <taxon>Pseudomonadota</taxon>
        <taxon>Alphaproteobacteria</taxon>
        <taxon>Hyphomicrobiales</taxon>
        <taxon>Stappiaceae</taxon>
        <taxon>Pseudovibrio</taxon>
    </lineage>
</organism>
<accession>A0A1I4CJ77</accession>
<protein>
    <recommendedName>
        <fullName evidence="3">DUF2026 domain-containing protein</fullName>
    </recommendedName>
</protein>
<proteinExistence type="predicted"/>
<dbReference type="EMBL" id="FOSK01000009">
    <property type="protein sequence ID" value="SFK80116.1"/>
    <property type="molecule type" value="Genomic_DNA"/>
</dbReference>
<sequence length="211" mass="23820">MRKFILPLSEYNRIHNVAHGVLMGVPNARPDKACLFFAAFGGFILNQKYKISTRVVAGAFTVCLEDSNKVACFGKFENDQLISGLDAFHVWLQTETHIIDFTAPIYRESFADKFNSDTLPRKMMQRSLNEEAPSLDSLTSAGDFRFYPDSDLTDKLLDDFLGKQMNRDLLEIATTWYGSHRSKQSPTFKMQDSRGQVTKLTLANSGAQGSW</sequence>
<evidence type="ECO:0000313" key="2">
    <source>
        <dbReference type="Proteomes" id="UP000199598"/>
    </source>
</evidence>
<dbReference type="Proteomes" id="UP000199598">
    <property type="component" value="Unassembled WGS sequence"/>
</dbReference>
<dbReference type="Pfam" id="PF09641">
    <property type="entry name" value="DUF2026"/>
    <property type="match status" value="1"/>
</dbReference>
<dbReference type="Gene3D" id="3.10.550.10">
    <property type="entry name" value="Hypothetical protein Atu2299"/>
    <property type="match status" value="1"/>
</dbReference>
<dbReference type="InterPro" id="IPR018599">
    <property type="entry name" value="DUF2026"/>
</dbReference>
<comment type="caution">
    <text evidence="1">The sequence shown here is derived from an EMBL/GenBank/DDBJ whole genome shotgun (WGS) entry which is preliminary data.</text>
</comment>
<keyword evidence="2" id="KW-1185">Reference proteome</keyword>
<dbReference type="InterPro" id="IPR038765">
    <property type="entry name" value="Papain-like_cys_pep_sf"/>
</dbReference>
<name>A0A1I4CJ77_9HYPH</name>
<dbReference type="SUPFAM" id="SSF54001">
    <property type="entry name" value="Cysteine proteinases"/>
    <property type="match status" value="1"/>
</dbReference>
<reference evidence="1 2" key="1">
    <citation type="submission" date="2016-10" db="EMBL/GenBank/DDBJ databases">
        <authorList>
            <person name="Varghese N."/>
            <person name="Submissions S."/>
        </authorList>
    </citation>
    <scope>NUCLEOTIDE SEQUENCE [LARGE SCALE GENOMIC DNA]</scope>
    <source>
        <strain evidence="1 2">DSM 16392</strain>
    </source>
</reference>
<dbReference type="RefSeq" id="WP_093521363.1">
    <property type="nucleotide sequence ID" value="NZ_FOSK01000009.1"/>
</dbReference>
<dbReference type="InterPro" id="IPR023107">
    <property type="entry name" value="Atu2299-like_dom_sf"/>
</dbReference>
<gene>
    <name evidence="1" type="ORF">SAMN04488518_109139</name>
</gene>
<evidence type="ECO:0008006" key="3">
    <source>
        <dbReference type="Google" id="ProtNLM"/>
    </source>
</evidence>